<evidence type="ECO:0000313" key="12">
    <source>
        <dbReference type="Proteomes" id="UP000582837"/>
    </source>
</evidence>
<comment type="caution">
    <text evidence="11">The sequence shown here is derived from an EMBL/GenBank/DDBJ whole genome shotgun (WGS) entry which is preliminary data.</text>
</comment>
<comment type="subcellular location">
    <subcellularLocation>
        <location evidence="5">Cell outer membrane</location>
    </subcellularLocation>
    <subcellularLocation>
        <location evidence="1">Membrane</location>
    </subcellularLocation>
</comment>
<sequence length="601" mass="63903">MTTKRLSMIVRNAWMALLLAVAPAPLTAAPAAFPAPSAPRALDGSVAALRLEGREGRTELTVDIAGGDVAWTDFTLSGPPRVVVDIQNARLGLPARQYAGLDRGGVRAVRTSQYAEDVVRLVLDLDRDTGYRVERVAGGLRIVLASGATAFAPWSSGAGSQAAAPAPRRTETRPAAPQQQPSQARRITVSFQNSEMRDVLATFAEFSGRSIIAGTDVSGIVVDGVSFSNQPWDVALRTLLQAYGLAAEELEGGLIRVDAIARLVERAAAEPVVTRPFRVNYVPAGDLASTFSKLITDRGNIVADTSTNTLVVTDVERVVRDVEQLLRQLDVPAAQVAIEAKIIFVDRTQLEALGIQYDLKDFGGNGFGSLVNNPVYDPTTGLPTGENTVNDQFLLGGPSVGAVGNASSDIDDASLNVAVSLLLANRFSLVALISALQSTELADVQATPQITTLDNRTARIFVGQEITFLTASTQGGASPTGGVTLQPVQVEAGIELEVTPHITDDGRVRLSLRAENSDAGTTNANLLNVTRQQAENQVLVADGETAVIGGLTVSRLRETRSGIPFLMDLPFIGGLFRVNERREQKQDLLILVTPHIVRQDP</sequence>
<protein>
    <submittedName>
        <fullName evidence="11">Type IV pilus assembly protein PilQ</fullName>
    </submittedName>
</protein>
<evidence type="ECO:0000256" key="6">
    <source>
        <dbReference type="SAM" id="MobiDB-lite"/>
    </source>
</evidence>
<dbReference type="AlphaFoldDB" id="A0A841H692"/>
<dbReference type="PRINTS" id="PR00811">
    <property type="entry name" value="BCTERIALGSPD"/>
</dbReference>
<dbReference type="Gene3D" id="3.30.1370.130">
    <property type="match status" value="1"/>
</dbReference>
<proteinExistence type="inferred from homology"/>
<gene>
    <name evidence="11" type="ORF">HNQ61_005053</name>
</gene>
<organism evidence="11 12">
    <name type="scientific">Longimicrobium terrae</name>
    <dbReference type="NCBI Taxonomy" id="1639882"/>
    <lineage>
        <taxon>Bacteria</taxon>
        <taxon>Pseudomonadati</taxon>
        <taxon>Gemmatimonadota</taxon>
        <taxon>Longimicrobiia</taxon>
        <taxon>Longimicrobiales</taxon>
        <taxon>Longimicrobiaceae</taxon>
        <taxon>Longimicrobium</taxon>
    </lineage>
</organism>
<dbReference type="InterPro" id="IPR005644">
    <property type="entry name" value="NolW-like"/>
</dbReference>
<keyword evidence="2 7" id="KW-0732">Signal</keyword>
<dbReference type="Gene3D" id="2.60.40.3500">
    <property type="match status" value="1"/>
</dbReference>
<keyword evidence="12" id="KW-1185">Reference proteome</keyword>
<name>A0A841H692_9BACT</name>
<dbReference type="InterPro" id="IPR001775">
    <property type="entry name" value="GspD/PilQ"/>
</dbReference>
<keyword evidence="5" id="KW-0813">Transport</keyword>
<dbReference type="Pfam" id="PF11741">
    <property type="entry name" value="AMIN"/>
    <property type="match status" value="1"/>
</dbReference>
<evidence type="ECO:0000256" key="2">
    <source>
        <dbReference type="ARBA" id="ARBA00022729"/>
    </source>
</evidence>
<dbReference type="GO" id="GO:0009279">
    <property type="term" value="C:cell outer membrane"/>
    <property type="evidence" value="ECO:0007669"/>
    <property type="project" value="UniProtKB-SubCell"/>
</dbReference>
<feature type="domain" description="Type II/III secretion system secretin-like" evidence="8">
    <location>
        <begin position="435"/>
        <end position="598"/>
    </location>
</feature>
<dbReference type="Proteomes" id="UP000582837">
    <property type="component" value="Unassembled WGS sequence"/>
</dbReference>
<dbReference type="GO" id="GO:0009306">
    <property type="term" value="P:protein secretion"/>
    <property type="evidence" value="ECO:0007669"/>
    <property type="project" value="InterPro"/>
</dbReference>
<evidence type="ECO:0000256" key="3">
    <source>
        <dbReference type="ARBA" id="ARBA00023136"/>
    </source>
</evidence>
<comment type="similarity">
    <text evidence="4">Belongs to the bacterial secretin family.</text>
</comment>
<dbReference type="PANTHER" id="PTHR30604">
    <property type="entry name" value="PROTEIN TRANSPORT PROTEIN HOFQ"/>
    <property type="match status" value="1"/>
</dbReference>
<reference evidence="11 12" key="1">
    <citation type="submission" date="2020-08" db="EMBL/GenBank/DDBJ databases">
        <title>Genomic Encyclopedia of Type Strains, Phase IV (KMG-IV): sequencing the most valuable type-strain genomes for metagenomic binning, comparative biology and taxonomic classification.</title>
        <authorList>
            <person name="Goeker M."/>
        </authorList>
    </citation>
    <scope>NUCLEOTIDE SEQUENCE [LARGE SCALE GENOMIC DNA]</scope>
    <source>
        <strain evidence="11 12">DSM 29007</strain>
    </source>
</reference>
<evidence type="ECO:0000256" key="5">
    <source>
        <dbReference type="RuleBase" id="RU004004"/>
    </source>
</evidence>
<dbReference type="Pfam" id="PF00263">
    <property type="entry name" value="Secretin"/>
    <property type="match status" value="1"/>
</dbReference>
<evidence type="ECO:0000259" key="10">
    <source>
        <dbReference type="Pfam" id="PF11741"/>
    </source>
</evidence>
<dbReference type="EMBL" id="JACHIA010000024">
    <property type="protein sequence ID" value="MBB6073386.1"/>
    <property type="molecule type" value="Genomic_DNA"/>
</dbReference>
<dbReference type="Pfam" id="PF03958">
    <property type="entry name" value="Secretin_N"/>
    <property type="match status" value="1"/>
</dbReference>
<feature type="signal peptide" evidence="7">
    <location>
        <begin position="1"/>
        <end position="28"/>
    </location>
</feature>
<evidence type="ECO:0000256" key="4">
    <source>
        <dbReference type="RuleBase" id="RU004003"/>
    </source>
</evidence>
<dbReference type="InterPro" id="IPR038591">
    <property type="entry name" value="NolW-like_sf"/>
</dbReference>
<feature type="region of interest" description="Disordered" evidence="6">
    <location>
        <begin position="155"/>
        <end position="184"/>
    </location>
</feature>
<dbReference type="PRINTS" id="PR01032">
    <property type="entry name" value="PHAGEIV"/>
</dbReference>
<evidence type="ECO:0000313" key="11">
    <source>
        <dbReference type="EMBL" id="MBB6073386.1"/>
    </source>
</evidence>
<feature type="chain" id="PRO_5032798964" evidence="7">
    <location>
        <begin position="29"/>
        <end position="601"/>
    </location>
</feature>
<dbReference type="PANTHER" id="PTHR30604:SF1">
    <property type="entry name" value="DNA UTILIZATION PROTEIN HOFQ"/>
    <property type="match status" value="1"/>
</dbReference>
<feature type="domain" description="NolW-like" evidence="9">
    <location>
        <begin position="277"/>
        <end position="335"/>
    </location>
</feature>
<evidence type="ECO:0000259" key="9">
    <source>
        <dbReference type="Pfam" id="PF03958"/>
    </source>
</evidence>
<keyword evidence="3" id="KW-0472">Membrane</keyword>
<accession>A0A841H692</accession>
<feature type="domain" description="AMIN" evidence="10">
    <location>
        <begin position="54"/>
        <end position="134"/>
    </location>
</feature>
<dbReference type="InterPro" id="IPR021731">
    <property type="entry name" value="AMIN_dom"/>
</dbReference>
<dbReference type="InterPro" id="IPR004846">
    <property type="entry name" value="T2SS/T3SS_dom"/>
</dbReference>
<evidence type="ECO:0000256" key="7">
    <source>
        <dbReference type="SAM" id="SignalP"/>
    </source>
</evidence>
<evidence type="ECO:0000259" key="8">
    <source>
        <dbReference type="Pfam" id="PF00263"/>
    </source>
</evidence>
<evidence type="ECO:0000256" key="1">
    <source>
        <dbReference type="ARBA" id="ARBA00004370"/>
    </source>
</evidence>
<dbReference type="RefSeq" id="WP_170039185.1">
    <property type="nucleotide sequence ID" value="NZ_JABDTL010000002.1"/>
</dbReference>
<dbReference type="Gene3D" id="3.30.1370.120">
    <property type="match status" value="1"/>
</dbReference>
<dbReference type="InterPro" id="IPR051808">
    <property type="entry name" value="Type_IV_pilus_biogenesis"/>
</dbReference>